<sequence length="253" mass="29355">MRTPKGEIKMGLKKGAWSLEEDQMLISYINRYGIWNWSHMPKFAGLLRSGKSCRLRWMNYLKPDLKKGSFSKEEERSILHLHSILGNRWSAIASRLPGRSDNEIKNYWHTHLKKLSPKNPMPKKPKQNNMSVSSSCFEADNVEKMQEHVNHVNDIPNPLFSWTSEDDSSSSNSLPTPKGYEFEFRADHHDISSPGTVEDLQSFWRQLCPFENLELGSIHQDMFADDVFQDSYNDAISPYSFYNADYDITLSRI</sequence>
<evidence type="ECO:0000313" key="2">
    <source>
        <dbReference type="Proteomes" id="UP001055879"/>
    </source>
</evidence>
<reference evidence="2" key="1">
    <citation type="journal article" date="2022" name="Mol. Ecol. Resour.">
        <title>The genomes of chicory, endive, great burdock and yacon provide insights into Asteraceae palaeo-polyploidization history and plant inulin production.</title>
        <authorList>
            <person name="Fan W."/>
            <person name="Wang S."/>
            <person name="Wang H."/>
            <person name="Wang A."/>
            <person name="Jiang F."/>
            <person name="Liu H."/>
            <person name="Zhao H."/>
            <person name="Xu D."/>
            <person name="Zhang Y."/>
        </authorList>
    </citation>
    <scope>NUCLEOTIDE SEQUENCE [LARGE SCALE GENOMIC DNA]</scope>
    <source>
        <strain evidence="2">cv. Niubang</strain>
    </source>
</reference>
<dbReference type="EMBL" id="CM042052">
    <property type="protein sequence ID" value="KAI3718799.1"/>
    <property type="molecule type" value="Genomic_DNA"/>
</dbReference>
<dbReference type="Proteomes" id="UP001055879">
    <property type="component" value="Linkage Group LG06"/>
</dbReference>
<name>A0ACB9B8G3_ARCLA</name>
<keyword evidence="2" id="KW-1185">Reference proteome</keyword>
<gene>
    <name evidence="1" type="ORF">L6452_19683</name>
</gene>
<accession>A0ACB9B8G3</accession>
<reference evidence="1 2" key="2">
    <citation type="journal article" date="2022" name="Mol. Ecol. Resour.">
        <title>The genomes of chicory, endive, great burdock and yacon provide insights into Asteraceae paleo-polyploidization history and plant inulin production.</title>
        <authorList>
            <person name="Fan W."/>
            <person name="Wang S."/>
            <person name="Wang H."/>
            <person name="Wang A."/>
            <person name="Jiang F."/>
            <person name="Liu H."/>
            <person name="Zhao H."/>
            <person name="Xu D."/>
            <person name="Zhang Y."/>
        </authorList>
    </citation>
    <scope>NUCLEOTIDE SEQUENCE [LARGE SCALE GENOMIC DNA]</scope>
    <source>
        <strain evidence="2">cv. Niubang</strain>
    </source>
</reference>
<comment type="caution">
    <text evidence="1">The sequence shown here is derived from an EMBL/GenBank/DDBJ whole genome shotgun (WGS) entry which is preliminary data.</text>
</comment>
<proteinExistence type="predicted"/>
<organism evidence="1 2">
    <name type="scientific">Arctium lappa</name>
    <name type="common">Greater burdock</name>
    <name type="synonym">Lappa major</name>
    <dbReference type="NCBI Taxonomy" id="4217"/>
    <lineage>
        <taxon>Eukaryota</taxon>
        <taxon>Viridiplantae</taxon>
        <taxon>Streptophyta</taxon>
        <taxon>Embryophyta</taxon>
        <taxon>Tracheophyta</taxon>
        <taxon>Spermatophyta</taxon>
        <taxon>Magnoliopsida</taxon>
        <taxon>eudicotyledons</taxon>
        <taxon>Gunneridae</taxon>
        <taxon>Pentapetalae</taxon>
        <taxon>asterids</taxon>
        <taxon>campanulids</taxon>
        <taxon>Asterales</taxon>
        <taxon>Asteraceae</taxon>
        <taxon>Carduoideae</taxon>
        <taxon>Cardueae</taxon>
        <taxon>Arctiinae</taxon>
        <taxon>Arctium</taxon>
    </lineage>
</organism>
<evidence type="ECO:0000313" key="1">
    <source>
        <dbReference type="EMBL" id="KAI3718799.1"/>
    </source>
</evidence>
<protein>
    <submittedName>
        <fullName evidence="1">Uncharacterized protein</fullName>
    </submittedName>
</protein>